<organism evidence="2 3">
    <name type="scientific">Candidatus Phycosocius bacilliformis</name>
    <dbReference type="NCBI Taxonomy" id="1445552"/>
    <lineage>
        <taxon>Bacteria</taxon>
        <taxon>Pseudomonadati</taxon>
        <taxon>Pseudomonadota</taxon>
        <taxon>Alphaproteobacteria</taxon>
        <taxon>Caulobacterales</taxon>
        <taxon>Caulobacterales incertae sedis</taxon>
        <taxon>Candidatus Phycosocius</taxon>
    </lineage>
</organism>
<accession>A0A2P2ED74</accession>
<dbReference type="AlphaFoldDB" id="A0A2P2ED74"/>
<gene>
    <name evidence="2" type="ORF">PbB2_02683</name>
</gene>
<evidence type="ECO:0000259" key="1">
    <source>
        <dbReference type="Pfam" id="PF05050"/>
    </source>
</evidence>
<dbReference type="RefSeq" id="WP_192576344.1">
    <property type="nucleotide sequence ID" value="NZ_BFBR01000009.1"/>
</dbReference>
<keyword evidence="3" id="KW-1185">Reference proteome</keyword>
<feature type="domain" description="Methyltransferase FkbM" evidence="1">
    <location>
        <begin position="101"/>
        <end position="259"/>
    </location>
</feature>
<dbReference type="PANTHER" id="PTHR34203:SF15">
    <property type="entry name" value="SLL1173 PROTEIN"/>
    <property type="match status" value="1"/>
</dbReference>
<comment type="caution">
    <text evidence="2">The sequence shown here is derived from an EMBL/GenBank/DDBJ whole genome shotgun (WGS) entry which is preliminary data.</text>
</comment>
<dbReference type="InterPro" id="IPR052514">
    <property type="entry name" value="SAM-dependent_MTase"/>
</dbReference>
<dbReference type="Gene3D" id="3.40.50.150">
    <property type="entry name" value="Vaccinia Virus protein VP39"/>
    <property type="match status" value="1"/>
</dbReference>
<dbReference type="NCBIfam" id="TIGR01444">
    <property type="entry name" value="fkbM_fam"/>
    <property type="match status" value="1"/>
</dbReference>
<dbReference type="EMBL" id="BFBR01000009">
    <property type="protein sequence ID" value="GBF58991.1"/>
    <property type="molecule type" value="Genomic_DNA"/>
</dbReference>
<sequence>MSDIVSPFGTYAPSRFQGQIIGLARRCDPGPFSKLAASIGKRLVFPGLTGPLDVLTWGVRMRLDPRRNVTEKRLMFSPSRFELEERDILAEELKPGAVFVDVGANVGAYSLWVGRLIGSTGRIVAIEPQPSVLARLRANFALNPDFNTKVFPYGAGESEGVLTLSVGSDNEGGASLAHVAGGRDQIKVAVRPLTAILDDAGVERIDALKIDIEGFEDRALLPFFATASESLWPRLLILERSEKDWVGDLLGTLDRAGYRRTLTTKRNYVFKR</sequence>
<dbReference type="InterPro" id="IPR006342">
    <property type="entry name" value="FkbM_mtfrase"/>
</dbReference>
<dbReference type="PANTHER" id="PTHR34203">
    <property type="entry name" value="METHYLTRANSFERASE, FKBM FAMILY PROTEIN"/>
    <property type="match status" value="1"/>
</dbReference>
<name>A0A2P2ED74_9PROT</name>
<dbReference type="SUPFAM" id="SSF53335">
    <property type="entry name" value="S-adenosyl-L-methionine-dependent methyltransferases"/>
    <property type="match status" value="1"/>
</dbReference>
<dbReference type="InterPro" id="IPR029063">
    <property type="entry name" value="SAM-dependent_MTases_sf"/>
</dbReference>
<dbReference type="Proteomes" id="UP000245086">
    <property type="component" value="Unassembled WGS sequence"/>
</dbReference>
<dbReference type="Pfam" id="PF05050">
    <property type="entry name" value="Methyltransf_21"/>
    <property type="match status" value="1"/>
</dbReference>
<proteinExistence type="predicted"/>
<evidence type="ECO:0000313" key="3">
    <source>
        <dbReference type="Proteomes" id="UP000245086"/>
    </source>
</evidence>
<reference evidence="2 3" key="1">
    <citation type="journal article" date="2018" name="Genome Announc.">
        <title>Draft Genome Sequence of "Candidatus Phycosocius bacilliformis," an Alphaproteobacterial Ectosymbiont of the Hydrocarbon-Producing Green Alga Botryococcus braunii.</title>
        <authorList>
            <person name="Tanabe Y."/>
            <person name="Yamaguchi H."/>
            <person name="Watanabe M.M."/>
        </authorList>
    </citation>
    <scope>NUCLEOTIDE SEQUENCE [LARGE SCALE GENOMIC DNA]</scope>
    <source>
        <strain evidence="2 3">BOTRYCO-2</strain>
    </source>
</reference>
<protein>
    <recommendedName>
        <fullName evidence="1">Methyltransferase FkbM domain-containing protein</fullName>
    </recommendedName>
</protein>
<evidence type="ECO:0000313" key="2">
    <source>
        <dbReference type="EMBL" id="GBF58991.1"/>
    </source>
</evidence>